<dbReference type="RefSeq" id="WP_057007954.1">
    <property type="nucleotide sequence ID" value="NZ_JYLK01000006.1"/>
</dbReference>
<evidence type="ECO:0000259" key="1">
    <source>
        <dbReference type="Pfam" id="PF24801"/>
    </source>
</evidence>
<dbReference type="AlphaFoldDB" id="A0A0R2ZH56"/>
<gene>
    <name evidence="3" type="ORF">SAMN04490205_4655</name>
    <name evidence="2" type="ORF">TU79_10670</name>
</gene>
<organism evidence="2 4">
    <name type="scientific">Pseudomonas trivialis</name>
    <dbReference type="NCBI Taxonomy" id="200450"/>
    <lineage>
        <taxon>Bacteria</taxon>
        <taxon>Pseudomonadati</taxon>
        <taxon>Pseudomonadota</taxon>
        <taxon>Gammaproteobacteria</taxon>
        <taxon>Pseudomonadales</taxon>
        <taxon>Pseudomonadaceae</taxon>
        <taxon>Pseudomonas</taxon>
    </lineage>
</organism>
<evidence type="ECO:0000313" key="2">
    <source>
        <dbReference type="EMBL" id="KRP60303.1"/>
    </source>
</evidence>
<name>A0A0R2ZH56_9PSED</name>
<proteinExistence type="predicted"/>
<accession>A0A0R2ZH56</accession>
<dbReference type="Proteomes" id="UP000052019">
    <property type="component" value="Unassembled WGS sequence"/>
</dbReference>
<reference evidence="2 4" key="1">
    <citation type="submission" date="2015-02" db="EMBL/GenBank/DDBJ databases">
        <title>Two Pseudomonas sp. nov. isolated from raw milk.</title>
        <authorList>
            <person name="Wenning M."/>
            <person name="von Neubeck M."/>
            <person name="Huptas C."/>
            <person name="Scherer S."/>
        </authorList>
    </citation>
    <scope>NUCLEOTIDE SEQUENCE [LARGE SCALE GENOMIC DNA]</scope>
    <source>
        <strain evidence="2 4">DSM 14937</strain>
    </source>
</reference>
<dbReference type="InterPro" id="IPR055385">
    <property type="entry name" value="GpJ_HDII-ins2"/>
</dbReference>
<dbReference type="Proteomes" id="UP000183126">
    <property type="component" value="Chromosome I"/>
</dbReference>
<dbReference type="EMBL" id="JYLK01000006">
    <property type="protein sequence ID" value="KRP60303.1"/>
    <property type="molecule type" value="Genomic_DNA"/>
</dbReference>
<keyword evidence="5" id="KW-1185">Reference proteome</keyword>
<reference evidence="3 5" key="2">
    <citation type="submission" date="2016-10" db="EMBL/GenBank/DDBJ databases">
        <authorList>
            <person name="Varghese N."/>
            <person name="Submissions S."/>
        </authorList>
    </citation>
    <scope>NUCLEOTIDE SEQUENCE [LARGE SCALE GENOMIC DNA]</scope>
    <source>
        <strain evidence="3 5">BS3111</strain>
    </source>
</reference>
<dbReference type="EMBL" id="LT629760">
    <property type="protein sequence ID" value="SDT07233.1"/>
    <property type="molecule type" value="Genomic_DNA"/>
</dbReference>
<protein>
    <recommendedName>
        <fullName evidence="1">Tip attachment protein J HDII-ins2 domain-containing protein</fullName>
    </recommendedName>
</protein>
<evidence type="ECO:0000313" key="3">
    <source>
        <dbReference type="EMBL" id="SDT07233.1"/>
    </source>
</evidence>
<dbReference type="NCBIfam" id="NF040662">
    <property type="entry name" value="attach_TipJ_rel"/>
    <property type="match status" value="1"/>
</dbReference>
<evidence type="ECO:0000313" key="5">
    <source>
        <dbReference type="Proteomes" id="UP000183126"/>
    </source>
</evidence>
<dbReference type="PATRIC" id="fig|200450.4.peg.4170"/>
<dbReference type="Pfam" id="PF24801">
    <property type="entry name" value="FNIII-A_GpJ"/>
    <property type="match status" value="1"/>
</dbReference>
<evidence type="ECO:0000313" key="4">
    <source>
        <dbReference type="Proteomes" id="UP000052019"/>
    </source>
</evidence>
<sequence>MIEIYANKLDQDVLREYRVSAETTVEQWLIDNVKGYERRDVPPMSIAINGCMTSPSAWAVARFDSGDRVQIWIEPKGTDPISITIAAIKGVQAVMKLITPRVKLPKTGSPQQGSTLASANAKANQVRYGDPVRELFGEDEIFPDYIVEPRRYFKGPRDEWQHMLLCITRGECQVNPSDIKIGNTAVISLGANATARVYEPGADLSNEPAAQWWYQAPEVGVTATGTSGIELKTTVTVPAVPGAQAYQFNGDLVAVPAGAGSFPAGWAVGMILRIEVMYQYMVTAGGGAGGRDVISGPLEQLGAFPGMQIEVVGANAGRYIVNDFTPAAGGDPAHLTLNTTNGAPVSGLLAGIGWACIGYAGLRYRLTATSTSQIAVDRLTDSGVTDNDWPGFDFIESNSAILRLDNSNLEGDWAGPFALCPAGMKATKLSFTVLFPSGLAGVNSKGDLEPWSVTYEFQYRDRTTAGAWVSFSETISDRTLDQIGFTRELTTASAIEPEGRMRRIGAKSTLTNVQDSIQWYDVRALLPSPKSYPGWTIMALSAAGGGKLSSQSENKVSVVATRKLPILVNGSWTPDSRVTRDIAPAFNYIAKAPGYQDADIDTDELAAFDAVCKARGDTFNLSIDSLMTVKEALNTALAPGFAEFTISRGRLRPVRDQKREGFDTEYFPPGTQGYSAQNMKGPLRISFKSPDPGSEHDGVDVEYKDRRTRQTETVKCRLPGQLGLKAEKVQALGIGDRERAYRLGMRRASETRYRRWSYSFETELDGNNSDYMGLAGVSDDTPGRGQSALLLGSSLGAGSYILESSEPFIWETGVDHTVGIRRQDGTLSGPWKATRIDEYHLSIPTLDFTPDTSWGREPPHLLFGPVTRECHRVLISKVTPKGSESVSVQGFNYDDRVYLYDNASAPD</sequence>
<dbReference type="OrthoDB" id="6243207at2"/>
<feature type="domain" description="Tip attachment protein J HDII-ins2" evidence="1">
    <location>
        <begin position="426"/>
        <end position="523"/>
    </location>
</feature>